<sequence length="966" mass="108485">MKNMDSKQSVHKLGETIHSLLGLKAHLTSSWVKSVCDIVKNLPSTDIKGKKLETQCSEIKEIDSGPTISGIKDELATLSACINQLNIQRRQILNEFLDSKGNIRVFCRIRPISMGENFGRLRPVIAKDSSNVLLKLADNKSKNYSFDKVFHPGSSQDEVFSEVEPVIKSVLDGYNACIFAYGQTGTGKSFTMEGTPDSPGIVPRAIEAIFKQAMESNHAFRISFSMLEIYLGSLKDLLVTQPTKATDPLPPCLSIHTEPKGGIEIDNLVTIQVNDFNQALRLYRLGCRFRSTASTNSNRTSSRSHCMIRISITCFDAPERRREKNKIWLVDLGGSERVLKTKARGRRLDEGKAINLSLSALGDVIYALQRRKRHVPYRNSKLTQVLKDSLGEDSKTLMLVHVSPKEDDLCETICSLNFATRVKSVHLGHEDSNEARDQKEVSMKNLQQKMKKIEEERLRVRGEIENLSEKLEALTRPAHSFQEQLEVSHSSEEPLSNLKCKKNKVDDVKVAPMSQLPRFMSATLCSRRKSGIHLHNSEGKDRAIRRKRPSSHRAESVTFPVKNKSEYNSEHSISRSSCLVGLNVKNSADYETEYSQETLDCDVKIETFLEQDRSQRTSIRQGAPPGYLEKCGSRKTGKFNTKKFSKVDDWLLHKNEPTIAGFTHRSKRVLTIPIPGKKHRGREPSTAERLCNGPVPAYEFTAENTASLNKMKKQFDVKGDELSIPEVITERPLPMLKDLFEMDSRLDFISSSHTTVGQTVIQMQDFRDRLLIDDNNTSSTPSLPDICCGTLNQYRDDDELYTMSIMQPVKGELYCSESMLRNGGCTFSPSESDNSTVGSKGDSGVSVSISDLDSLCEQASTEIGVNDNEEEELDASFEPFPMETRPSPLTLRSQRALFMNEVNQKDLNMHQKDLNMPYILSQGSTHSEGTCYVLKKKIQILFASALLGLGLYDLGFDNDFFHGLML</sequence>
<evidence type="ECO:0000256" key="6">
    <source>
        <dbReference type="ARBA" id="ARBA00023175"/>
    </source>
</evidence>
<dbReference type="GO" id="GO:0007018">
    <property type="term" value="P:microtubule-based movement"/>
    <property type="evidence" value="ECO:0000318"/>
    <property type="project" value="GO_Central"/>
</dbReference>
<dbReference type="InterPro" id="IPR036961">
    <property type="entry name" value="Kinesin_motor_dom_sf"/>
</dbReference>
<dbReference type="Proteomes" id="UP000027120">
    <property type="component" value="Unassembled WGS sequence"/>
</dbReference>
<reference evidence="11 12" key="1">
    <citation type="submission" date="2014-04" db="EMBL/GenBank/DDBJ databases">
        <authorList>
            <consortium name="International Citrus Genome Consortium"/>
            <person name="Gmitter F."/>
            <person name="Chen C."/>
            <person name="Farmerie W."/>
            <person name="Harkins T."/>
            <person name="Desany B."/>
            <person name="Mohiuddin M."/>
            <person name="Kodira C."/>
            <person name="Borodovsky M."/>
            <person name="Lomsadze A."/>
            <person name="Burns P."/>
            <person name="Jenkins J."/>
            <person name="Prochnik S."/>
            <person name="Shu S."/>
            <person name="Chapman J."/>
            <person name="Pitluck S."/>
            <person name="Schmutz J."/>
            <person name="Rokhsar D."/>
        </authorList>
    </citation>
    <scope>NUCLEOTIDE SEQUENCE</scope>
</reference>
<dbReference type="PRINTS" id="PR00380">
    <property type="entry name" value="KINESINHEAVY"/>
</dbReference>
<evidence type="ECO:0000256" key="2">
    <source>
        <dbReference type="ARBA" id="ARBA00022701"/>
    </source>
</evidence>
<dbReference type="GO" id="GO:0005524">
    <property type="term" value="F:ATP binding"/>
    <property type="evidence" value="ECO:0007669"/>
    <property type="project" value="UniProtKB-UniRule"/>
</dbReference>
<dbReference type="GO" id="GO:0051225">
    <property type="term" value="P:spindle assembly"/>
    <property type="evidence" value="ECO:0000318"/>
    <property type="project" value="GO_Central"/>
</dbReference>
<dbReference type="PaxDb" id="2711-XP_006488966.1"/>
<evidence type="ECO:0000256" key="4">
    <source>
        <dbReference type="ARBA" id="ARBA00022840"/>
    </source>
</evidence>
<comment type="similarity">
    <text evidence="1">Belongs to the TRAFAC class myosin-kinesin ATPase superfamily. Kinesin family. KIN-14 subfamily.</text>
</comment>
<keyword evidence="5 8" id="KW-0175">Coiled coil</keyword>
<dbReference type="PROSITE" id="PS50067">
    <property type="entry name" value="KINESIN_MOTOR_2"/>
    <property type="match status" value="1"/>
</dbReference>
<evidence type="ECO:0000259" key="10">
    <source>
        <dbReference type="PROSITE" id="PS50067"/>
    </source>
</evidence>
<dbReference type="GO" id="GO:0005874">
    <property type="term" value="C:microtubule"/>
    <property type="evidence" value="ECO:0000318"/>
    <property type="project" value="GO_Central"/>
</dbReference>
<dbReference type="InterPro" id="IPR027417">
    <property type="entry name" value="P-loop_NTPase"/>
</dbReference>
<dbReference type="InterPro" id="IPR027640">
    <property type="entry name" value="Kinesin-like_fam"/>
</dbReference>
<dbReference type="SMART" id="SM00129">
    <property type="entry name" value="KISc"/>
    <property type="match status" value="1"/>
</dbReference>
<dbReference type="SUPFAM" id="SSF52540">
    <property type="entry name" value="P-loop containing nucleoside triphosphate hydrolases"/>
    <property type="match status" value="1"/>
</dbReference>
<feature type="coiled-coil region" evidence="8">
    <location>
        <begin position="429"/>
        <end position="470"/>
    </location>
</feature>
<dbReference type="GO" id="GO:0016887">
    <property type="term" value="F:ATP hydrolysis activity"/>
    <property type="evidence" value="ECO:0000318"/>
    <property type="project" value="GO_Central"/>
</dbReference>
<evidence type="ECO:0000256" key="5">
    <source>
        <dbReference type="ARBA" id="ARBA00023054"/>
    </source>
</evidence>
<dbReference type="PANTHER" id="PTHR47972">
    <property type="entry name" value="KINESIN-LIKE PROTEIN KLP-3"/>
    <property type="match status" value="1"/>
</dbReference>
<evidence type="ECO:0000256" key="9">
    <source>
        <dbReference type="SAM" id="MobiDB-lite"/>
    </source>
</evidence>
<keyword evidence="2" id="KW-0493">Microtubule</keyword>
<keyword evidence="6 7" id="KW-0505">Motor protein</keyword>
<keyword evidence="3 7" id="KW-0547">Nucleotide-binding</keyword>
<name>A0A067EUC8_CITSI</name>
<organism evidence="11 12">
    <name type="scientific">Citrus sinensis</name>
    <name type="common">Sweet orange</name>
    <name type="synonym">Citrus aurantium var. sinensis</name>
    <dbReference type="NCBI Taxonomy" id="2711"/>
    <lineage>
        <taxon>Eukaryota</taxon>
        <taxon>Viridiplantae</taxon>
        <taxon>Streptophyta</taxon>
        <taxon>Embryophyta</taxon>
        <taxon>Tracheophyta</taxon>
        <taxon>Spermatophyta</taxon>
        <taxon>Magnoliopsida</taxon>
        <taxon>eudicotyledons</taxon>
        <taxon>Gunneridae</taxon>
        <taxon>Pentapetalae</taxon>
        <taxon>rosids</taxon>
        <taxon>malvids</taxon>
        <taxon>Sapindales</taxon>
        <taxon>Rutaceae</taxon>
        <taxon>Aurantioideae</taxon>
        <taxon>Citrus</taxon>
    </lineage>
</organism>
<feature type="binding site" evidence="7">
    <location>
        <begin position="182"/>
        <end position="189"/>
    </location>
    <ligand>
        <name>ATP</name>
        <dbReference type="ChEBI" id="CHEBI:30616"/>
    </ligand>
</feature>
<dbReference type="GO" id="GO:0008017">
    <property type="term" value="F:microtubule binding"/>
    <property type="evidence" value="ECO:0000318"/>
    <property type="project" value="GO_Central"/>
</dbReference>
<dbReference type="EMBL" id="KK784995">
    <property type="protein sequence ID" value="KDO54536.1"/>
    <property type="molecule type" value="Genomic_DNA"/>
</dbReference>
<dbReference type="SMR" id="A0A067EUC8"/>
<evidence type="ECO:0000256" key="7">
    <source>
        <dbReference type="PROSITE-ProRule" id="PRU00283"/>
    </source>
</evidence>
<feature type="compositionally biased region" description="Low complexity" evidence="9">
    <location>
        <begin position="835"/>
        <end position="845"/>
    </location>
</feature>
<evidence type="ECO:0000256" key="8">
    <source>
        <dbReference type="SAM" id="Coils"/>
    </source>
</evidence>
<dbReference type="Pfam" id="PF00225">
    <property type="entry name" value="Kinesin"/>
    <property type="match status" value="1"/>
</dbReference>
<evidence type="ECO:0000256" key="3">
    <source>
        <dbReference type="ARBA" id="ARBA00022741"/>
    </source>
</evidence>
<proteinExistence type="inferred from homology"/>
<feature type="region of interest" description="Disordered" evidence="9">
    <location>
        <begin position="536"/>
        <end position="555"/>
    </location>
</feature>
<keyword evidence="12" id="KW-1185">Reference proteome</keyword>
<evidence type="ECO:0000313" key="11">
    <source>
        <dbReference type="EMBL" id="KDO54536.1"/>
    </source>
</evidence>
<feature type="domain" description="Kinesin motor" evidence="10">
    <location>
        <begin position="102"/>
        <end position="425"/>
    </location>
</feature>
<dbReference type="GO" id="GO:0005871">
    <property type="term" value="C:kinesin complex"/>
    <property type="evidence" value="ECO:0000318"/>
    <property type="project" value="GO_Central"/>
</dbReference>
<dbReference type="FunFam" id="3.40.850.10:FF:000074">
    <property type="entry name" value="p-loop containing nucleoside triphosphate hydrolase superfamily protein"/>
    <property type="match status" value="1"/>
</dbReference>
<dbReference type="eggNOG" id="KOG0239">
    <property type="taxonomic scope" value="Eukaryota"/>
</dbReference>
<gene>
    <name evidence="11" type="ORF">CISIN_1g002104mg</name>
</gene>
<feature type="region of interest" description="Disordered" evidence="9">
    <location>
        <begin position="826"/>
        <end position="845"/>
    </location>
</feature>
<evidence type="ECO:0000256" key="1">
    <source>
        <dbReference type="ARBA" id="ARBA00010899"/>
    </source>
</evidence>
<dbReference type="InterPro" id="IPR001752">
    <property type="entry name" value="Kinesin_motor_dom"/>
</dbReference>
<dbReference type="GO" id="GO:0005737">
    <property type="term" value="C:cytoplasm"/>
    <property type="evidence" value="ECO:0000318"/>
    <property type="project" value="GO_Central"/>
</dbReference>
<dbReference type="STRING" id="2711.A0A067EUC8"/>
<dbReference type="PANTHER" id="PTHR47972:SF23">
    <property type="entry name" value="KINESIN MOTOR DOMAIN-CONTAINING PROTEIN"/>
    <property type="match status" value="1"/>
</dbReference>
<evidence type="ECO:0000313" key="12">
    <source>
        <dbReference type="Proteomes" id="UP000027120"/>
    </source>
</evidence>
<dbReference type="Gene3D" id="3.40.850.10">
    <property type="entry name" value="Kinesin motor domain"/>
    <property type="match status" value="1"/>
</dbReference>
<accession>A0A067EUC8</accession>
<dbReference type="GO" id="GO:0003777">
    <property type="term" value="F:microtubule motor activity"/>
    <property type="evidence" value="ECO:0000318"/>
    <property type="project" value="GO_Central"/>
</dbReference>
<protein>
    <recommendedName>
        <fullName evidence="10">Kinesin motor domain-containing protein</fullName>
    </recommendedName>
</protein>
<dbReference type="AlphaFoldDB" id="A0A067EUC8"/>
<keyword evidence="4 7" id="KW-0067">ATP-binding</keyword>